<evidence type="ECO:0000256" key="2">
    <source>
        <dbReference type="ARBA" id="ARBA00022670"/>
    </source>
</evidence>
<accession>A0ABV6N613</accession>
<dbReference type="InterPro" id="IPR038765">
    <property type="entry name" value="Papain-like_cys_pep_sf"/>
</dbReference>
<gene>
    <name evidence="6" type="ORF">ACFFH7_38890</name>
</gene>
<protein>
    <submittedName>
        <fullName evidence="6">C40 family peptidase</fullName>
    </submittedName>
</protein>
<evidence type="ECO:0000259" key="5">
    <source>
        <dbReference type="PROSITE" id="PS51935"/>
    </source>
</evidence>
<dbReference type="InterPro" id="IPR000064">
    <property type="entry name" value="NLP_P60_dom"/>
</dbReference>
<dbReference type="EMBL" id="JBHLUD010000013">
    <property type="protein sequence ID" value="MFC0547530.1"/>
    <property type="molecule type" value="Genomic_DNA"/>
</dbReference>
<evidence type="ECO:0000313" key="7">
    <source>
        <dbReference type="Proteomes" id="UP001589810"/>
    </source>
</evidence>
<dbReference type="SUPFAM" id="SSF54001">
    <property type="entry name" value="Cysteine proteinases"/>
    <property type="match status" value="1"/>
</dbReference>
<dbReference type="PANTHER" id="PTHR47359:SF3">
    <property type="entry name" value="NLP_P60 DOMAIN-CONTAINING PROTEIN-RELATED"/>
    <property type="match status" value="1"/>
</dbReference>
<evidence type="ECO:0000256" key="1">
    <source>
        <dbReference type="ARBA" id="ARBA00007074"/>
    </source>
</evidence>
<dbReference type="Gene3D" id="3.90.1720.10">
    <property type="entry name" value="endopeptidase domain like (from Nostoc punctiforme)"/>
    <property type="match status" value="1"/>
</dbReference>
<proteinExistence type="inferred from homology"/>
<keyword evidence="7" id="KW-1185">Reference proteome</keyword>
<dbReference type="RefSeq" id="WP_273937757.1">
    <property type="nucleotide sequence ID" value="NZ_CP097263.1"/>
</dbReference>
<organism evidence="6 7">
    <name type="scientific">Kutzneria chonburiensis</name>
    <dbReference type="NCBI Taxonomy" id="1483604"/>
    <lineage>
        <taxon>Bacteria</taxon>
        <taxon>Bacillati</taxon>
        <taxon>Actinomycetota</taxon>
        <taxon>Actinomycetes</taxon>
        <taxon>Pseudonocardiales</taxon>
        <taxon>Pseudonocardiaceae</taxon>
        <taxon>Kutzneria</taxon>
    </lineage>
</organism>
<evidence type="ECO:0000256" key="4">
    <source>
        <dbReference type="ARBA" id="ARBA00022807"/>
    </source>
</evidence>
<dbReference type="InterPro" id="IPR051794">
    <property type="entry name" value="PG_Endopeptidase_C40"/>
</dbReference>
<keyword evidence="4" id="KW-0788">Thiol protease</keyword>
<dbReference type="PANTHER" id="PTHR47359">
    <property type="entry name" value="PEPTIDOGLYCAN DL-ENDOPEPTIDASE CWLO"/>
    <property type="match status" value="1"/>
</dbReference>
<dbReference type="Proteomes" id="UP001589810">
    <property type="component" value="Unassembled WGS sequence"/>
</dbReference>
<feature type="domain" description="NlpC/P60" evidence="5">
    <location>
        <begin position="214"/>
        <end position="339"/>
    </location>
</feature>
<keyword evidence="3" id="KW-0378">Hydrolase</keyword>
<name>A0ABV6N613_9PSEU</name>
<sequence>MRVWIIVGVAVGLVAGLFLVTITVTSVVNTQQQALNLFRMANCNAAIGPWADTVGDAAAGEGLAGRLSADQRGIAAQIISIGKGRQLPPLAWQVAIQAGMQESSLTNVTHGDAAGPDSRGIFQMRFTMGWGTEAQLLDINYEVNKFYDVLTKIPNWQQLRPGDAAQAVERSAFPGAYDKWEAMAADLIKTVGDIADPTGCGQQAGLAGLALPANQAAAKAIAYAMQQLGKPYIWGGNGPVGYDCSGLMQQAYLAAGIQLPRVAADQYHAGAMLPVDQAQPGDLVFLATDKSNLATIHHVAMYLGDHKIIEAQDFGIPIHIRPFSFTEAEVVPQAVRPGV</sequence>
<dbReference type="Pfam" id="PF00877">
    <property type="entry name" value="NLPC_P60"/>
    <property type="match status" value="1"/>
</dbReference>
<reference evidence="6 7" key="1">
    <citation type="submission" date="2024-09" db="EMBL/GenBank/DDBJ databases">
        <authorList>
            <person name="Sun Q."/>
            <person name="Mori K."/>
        </authorList>
    </citation>
    <scope>NUCLEOTIDE SEQUENCE [LARGE SCALE GENOMIC DNA]</scope>
    <source>
        <strain evidence="6 7">TBRC 1432</strain>
    </source>
</reference>
<comment type="similarity">
    <text evidence="1">Belongs to the peptidase C40 family.</text>
</comment>
<dbReference type="PROSITE" id="PS51935">
    <property type="entry name" value="NLPC_P60"/>
    <property type="match status" value="1"/>
</dbReference>
<evidence type="ECO:0000256" key="3">
    <source>
        <dbReference type="ARBA" id="ARBA00022801"/>
    </source>
</evidence>
<keyword evidence="2" id="KW-0645">Protease</keyword>
<comment type="caution">
    <text evidence="6">The sequence shown here is derived from an EMBL/GenBank/DDBJ whole genome shotgun (WGS) entry which is preliminary data.</text>
</comment>
<evidence type="ECO:0000313" key="6">
    <source>
        <dbReference type="EMBL" id="MFC0547530.1"/>
    </source>
</evidence>